<reference evidence="3" key="1">
    <citation type="submission" date="2025-08" db="UniProtKB">
        <authorList>
            <consortium name="RefSeq"/>
        </authorList>
    </citation>
    <scope>IDENTIFICATION</scope>
</reference>
<dbReference type="KEGG" id="dci:103522790"/>
<dbReference type="GO" id="GO:0030036">
    <property type="term" value="P:actin cytoskeleton organization"/>
    <property type="evidence" value="ECO:0007669"/>
    <property type="project" value="TreeGrafter"/>
</dbReference>
<dbReference type="PaxDb" id="121845-A0A1S3DQY7"/>
<dbReference type="PANTHER" id="PTHR19981:SF1">
    <property type="entry name" value="RHEA, ISOFORM B"/>
    <property type="match status" value="1"/>
</dbReference>
<accession>A0A1S3DQY7</accession>
<feature type="domain" description="Talin IBS2B" evidence="1">
    <location>
        <begin position="8"/>
        <end position="142"/>
    </location>
</feature>
<keyword evidence="2" id="KW-1185">Reference proteome</keyword>
<dbReference type="AlphaFoldDB" id="A0A1S3DQY7"/>
<organism evidence="2 3">
    <name type="scientific">Diaphorina citri</name>
    <name type="common">Asian citrus psyllid</name>
    <dbReference type="NCBI Taxonomy" id="121845"/>
    <lineage>
        <taxon>Eukaryota</taxon>
        <taxon>Metazoa</taxon>
        <taxon>Ecdysozoa</taxon>
        <taxon>Arthropoda</taxon>
        <taxon>Hexapoda</taxon>
        <taxon>Insecta</taxon>
        <taxon>Pterygota</taxon>
        <taxon>Neoptera</taxon>
        <taxon>Paraneoptera</taxon>
        <taxon>Hemiptera</taxon>
        <taxon>Sternorrhyncha</taxon>
        <taxon>Psylloidea</taxon>
        <taxon>Psyllidae</taxon>
        <taxon>Diaphorininae</taxon>
        <taxon>Diaphorina</taxon>
    </lineage>
</organism>
<name>A0A1S3DQY7_DIACI</name>
<dbReference type="GO" id="GO:0005178">
    <property type="term" value="F:integrin binding"/>
    <property type="evidence" value="ECO:0007669"/>
    <property type="project" value="TreeGrafter"/>
</dbReference>
<evidence type="ECO:0000313" key="2">
    <source>
        <dbReference type="Proteomes" id="UP000079169"/>
    </source>
</evidence>
<dbReference type="GO" id="GO:0005737">
    <property type="term" value="C:cytoplasm"/>
    <property type="evidence" value="ECO:0007669"/>
    <property type="project" value="TreeGrafter"/>
</dbReference>
<dbReference type="STRING" id="121845.A0A1S3DQY7"/>
<evidence type="ECO:0000313" key="3">
    <source>
        <dbReference type="RefSeq" id="XP_008486106.2"/>
    </source>
</evidence>
<dbReference type="GeneID" id="103522790"/>
<gene>
    <name evidence="3" type="primary">LOC103522790</name>
</gene>
<dbReference type="Proteomes" id="UP000079169">
    <property type="component" value="Unplaced"/>
</dbReference>
<dbReference type="Gene3D" id="1.20.1410.10">
    <property type="entry name" value="I/LWEQ domain"/>
    <property type="match status" value="1"/>
</dbReference>
<dbReference type="RefSeq" id="XP_008486106.2">
    <property type="nucleotide sequence ID" value="XM_008487884.2"/>
</dbReference>
<dbReference type="InterPro" id="IPR054082">
    <property type="entry name" value="Talin_IBS2B"/>
</dbReference>
<dbReference type="PANTHER" id="PTHR19981">
    <property type="entry name" value="TALIN"/>
    <property type="match status" value="1"/>
</dbReference>
<dbReference type="GO" id="GO:0005925">
    <property type="term" value="C:focal adhesion"/>
    <property type="evidence" value="ECO:0007669"/>
    <property type="project" value="TreeGrafter"/>
</dbReference>
<dbReference type="GO" id="GO:0098609">
    <property type="term" value="P:cell-cell adhesion"/>
    <property type="evidence" value="ECO:0007669"/>
    <property type="project" value="TreeGrafter"/>
</dbReference>
<evidence type="ECO:0000259" key="1">
    <source>
        <dbReference type="Pfam" id="PF21896"/>
    </source>
</evidence>
<dbReference type="GO" id="GO:0005886">
    <property type="term" value="C:plasma membrane"/>
    <property type="evidence" value="ECO:0007669"/>
    <property type="project" value="TreeGrafter"/>
</dbReference>
<sequence length="192" mass="20741">MELYLSVFQQALNSVEQVKSTASPEELVRCTKPITQATAKAVAAGNSCKQEDVIVAANMGRKAISDMLAVCKGCSNAAETHELCVKTLDAGQEVAVQYRELLQTVLHILSRPGDRIADSKQALPPISRRIAQSLTELVSIAEQLKGSNWMDPDDPTVIAETELLGAAASIDAAAKKLSSLRPRRSLQVRRDE</sequence>
<protein>
    <submittedName>
        <fullName evidence="3">Talin-2-like</fullName>
    </submittedName>
</protein>
<dbReference type="Gene3D" id="1.20.1420.10">
    <property type="entry name" value="Talin, central domain"/>
    <property type="match status" value="1"/>
</dbReference>
<proteinExistence type="predicted"/>
<dbReference type="Pfam" id="PF21896">
    <property type="entry name" value="Talin_IBS2B"/>
    <property type="match status" value="1"/>
</dbReference>